<organism evidence="2 3">
    <name type="scientific">Urocitellus parryii</name>
    <name type="common">Arctic ground squirrel</name>
    <name type="synonym">Spermophilus parryii</name>
    <dbReference type="NCBI Taxonomy" id="9999"/>
    <lineage>
        <taxon>Eukaryota</taxon>
        <taxon>Metazoa</taxon>
        <taxon>Chordata</taxon>
        <taxon>Craniata</taxon>
        <taxon>Vertebrata</taxon>
        <taxon>Euteleostomi</taxon>
        <taxon>Mammalia</taxon>
        <taxon>Eutheria</taxon>
        <taxon>Euarchontoglires</taxon>
        <taxon>Glires</taxon>
        <taxon>Rodentia</taxon>
        <taxon>Sciuromorpha</taxon>
        <taxon>Sciuridae</taxon>
        <taxon>Xerinae</taxon>
        <taxon>Marmotini</taxon>
        <taxon>Urocitellus</taxon>
    </lineage>
</organism>
<feature type="domain" description="Ska2 N-terminal" evidence="1">
    <location>
        <begin position="5"/>
        <end position="50"/>
    </location>
</feature>
<dbReference type="InterPro" id="IPR042091">
    <property type="entry name" value="Ska2_N"/>
</dbReference>
<dbReference type="Gene3D" id="6.10.250.1380">
    <property type="match status" value="1"/>
</dbReference>
<protein>
    <recommendedName>
        <fullName evidence="1">Ska2 N-terminal domain-containing protein</fullName>
    </recommendedName>
</protein>
<name>A0A8D2H8V4_UROPR</name>
<dbReference type="Pfam" id="PF16740">
    <property type="entry name" value="SKA2"/>
    <property type="match status" value="1"/>
</dbReference>
<accession>A0A8D2H8V4</accession>
<dbReference type="Proteomes" id="UP000694417">
    <property type="component" value="Unplaced"/>
</dbReference>
<proteinExistence type="predicted"/>
<reference evidence="2" key="2">
    <citation type="submission" date="2025-09" db="UniProtKB">
        <authorList>
            <consortium name="Ensembl"/>
        </authorList>
    </citation>
    <scope>IDENTIFICATION</scope>
</reference>
<evidence type="ECO:0000313" key="3">
    <source>
        <dbReference type="Proteomes" id="UP000694417"/>
    </source>
</evidence>
<reference evidence="2" key="1">
    <citation type="submission" date="2025-08" db="UniProtKB">
        <authorList>
            <consortium name="Ensembl"/>
        </authorList>
    </citation>
    <scope>IDENTIFICATION</scope>
</reference>
<keyword evidence="3" id="KW-1185">Reference proteome</keyword>
<dbReference type="GeneTree" id="ENSGT00940000175746"/>
<sequence length="71" mass="8268">MEVDVGKLELMFQKADSDLNYIEYRLEYKIKTNHTDSSSQKISVTVLKKLHQHGKKEIKLFFPPTGNMIIV</sequence>
<evidence type="ECO:0000313" key="2">
    <source>
        <dbReference type="Ensembl" id="ENSUPAP00010009780.1"/>
    </source>
</evidence>
<dbReference type="AlphaFoldDB" id="A0A8D2H8V4"/>
<dbReference type="Ensembl" id="ENSUPAT00010011256.1">
    <property type="protein sequence ID" value="ENSUPAP00010009780.1"/>
    <property type="gene ID" value="ENSUPAG00010007920.1"/>
</dbReference>
<evidence type="ECO:0000259" key="1">
    <source>
        <dbReference type="Pfam" id="PF16740"/>
    </source>
</evidence>